<dbReference type="GO" id="GO:0005737">
    <property type="term" value="C:cytoplasm"/>
    <property type="evidence" value="ECO:0007669"/>
    <property type="project" value="UniProtKB-SubCell"/>
</dbReference>
<evidence type="ECO:0000256" key="22">
    <source>
        <dbReference type="ARBA" id="ARBA00047742"/>
    </source>
</evidence>
<comment type="catalytic activity">
    <reaction evidence="24">
        <text>13,14-dihydro-15-oxo-prostaglandin F1alpha + NADP(+) = 15-oxoprostaglandin F1alpha + NADPH + H(+)</text>
        <dbReference type="Rhea" id="RHEA:50592"/>
        <dbReference type="ChEBI" id="CHEBI:15378"/>
        <dbReference type="ChEBI" id="CHEBI:57783"/>
        <dbReference type="ChEBI" id="CHEBI:58349"/>
        <dbReference type="ChEBI" id="CHEBI:79072"/>
        <dbReference type="ChEBI" id="CHEBI:133411"/>
    </reaction>
    <physiologicalReaction direction="right-to-left" evidence="24">
        <dbReference type="Rhea" id="RHEA:50594"/>
    </physiologicalReaction>
</comment>
<evidence type="ECO:0000256" key="27">
    <source>
        <dbReference type="ARBA" id="ARBA00048290"/>
    </source>
</evidence>
<evidence type="ECO:0000256" key="13">
    <source>
        <dbReference type="ARBA" id="ARBA00023002"/>
    </source>
</evidence>
<comment type="catalytic activity">
    <reaction evidence="33">
        <text>an n-alkanal + NADP(+) = an alk-2-enal + NADPH + H(+)</text>
        <dbReference type="Rhea" id="RHEA:13737"/>
        <dbReference type="ChEBI" id="CHEBI:12834"/>
        <dbReference type="ChEBI" id="CHEBI:13757"/>
        <dbReference type="ChEBI" id="CHEBI:15378"/>
        <dbReference type="ChEBI" id="CHEBI:57783"/>
        <dbReference type="ChEBI" id="CHEBI:58349"/>
        <dbReference type="EC" id="1.3.1.74"/>
    </reaction>
    <physiologicalReaction direction="right-to-left" evidence="33">
        <dbReference type="Rhea" id="RHEA:13739"/>
    </physiologicalReaction>
</comment>
<evidence type="ECO:0000256" key="32">
    <source>
        <dbReference type="ARBA" id="ARBA00049070"/>
    </source>
</evidence>
<name>A0A1Q3FC97_CULTA</name>
<dbReference type="Pfam" id="PF16884">
    <property type="entry name" value="ADH_N_2"/>
    <property type="match status" value="1"/>
</dbReference>
<evidence type="ECO:0000256" key="12">
    <source>
        <dbReference type="ARBA" id="ARBA00022990"/>
    </source>
</evidence>
<sequence length="333" mass="36891">MVIIAKKWIYAKAFSGFPTSENFRLEEETLLGELKENEFLAEALFLSVDPYMRPYMAQYPEGSVMIGGQVAKVVASKNARFPVGCHVHGSFGWRTHTVCNPDEGEKNWAPYVMPDFGQEPLSLGVGVLGMPGCTAYFGFLEICKPKEGETVVVSGAAGAVGSVVGQIGKIRGCKVIGIAGTDEKCAWLKELGFDHAINYKTADIAAELKIAAPDGVDCYFDNVGGKTTEIVRSQMNNFGRISVCGTISNYNAQQPTQVVDPQRDYVWKQLRQEGFMCWRWLDRWVECIQQHLAWIKEDKLKYRETVTDGFESMPKAFIGMLNGENVGKAVVKV</sequence>
<evidence type="ECO:0000256" key="24">
    <source>
        <dbReference type="ARBA" id="ARBA00047878"/>
    </source>
</evidence>
<evidence type="ECO:0000259" key="35">
    <source>
        <dbReference type="SMART" id="SM00829"/>
    </source>
</evidence>
<evidence type="ECO:0000256" key="29">
    <source>
        <dbReference type="ARBA" id="ARBA00048591"/>
    </source>
</evidence>
<evidence type="ECO:0000256" key="5">
    <source>
        <dbReference type="ARBA" id="ARBA00012410"/>
    </source>
</evidence>
<keyword evidence="15" id="KW-0379">Hydroxylation</keyword>
<dbReference type="InterPro" id="IPR014190">
    <property type="entry name" value="PTGR1"/>
</dbReference>
<dbReference type="InterPro" id="IPR036291">
    <property type="entry name" value="NAD(P)-bd_dom_sf"/>
</dbReference>
<evidence type="ECO:0000256" key="33">
    <source>
        <dbReference type="ARBA" id="ARBA00049179"/>
    </source>
</evidence>
<dbReference type="PANTHER" id="PTHR43205">
    <property type="entry name" value="PROSTAGLANDIN REDUCTASE"/>
    <property type="match status" value="1"/>
</dbReference>
<evidence type="ECO:0000256" key="30">
    <source>
        <dbReference type="ARBA" id="ARBA00048953"/>
    </source>
</evidence>
<dbReference type="EMBL" id="GFDL01009834">
    <property type="protein sequence ID" value="JAV25211.1"/>
    <property type="molecule type" value="Transcribed_RNA"/>
</dbReference>
<evidence type="ECO:0000256" key="16">
    <source>
        <dbReference type="ARBA" id="ARBA00031851"/>
    </source>
</evidence>
<comment type="similarity">
    <text evidence="2">Belongs to the NADP-dependent oxidoreductase L4BD family.</text>
</comment>
<evidence type="ECO:0000256" key="23">
    <source>
        <dbReference type="ARBA" id="ARBA00047871"/>
    </source>
</evidence>
<evidence type="ECO:0000256" key="17">
    <source>
        <dbReference type="ARBA" id="ARBA00032255"/>
    </source>
</evidence>
<evidence type="ECO:0000256" key="11">
    <source>
        <dbReference type="ARBA" id="ARBA00022857"/>
    </source>
</evidence>
<dbReference type="CDD" id="cd08294">
    <property type="entry name" value="leukotriene_B4_DH_like"/>
    <property type="match status" value="1"/>
</dbReference>
<dbReference type="Gene3D" id="3.40.50.720">
    <property type="entry name" value="NAD(P)-binding Rossmann-like Domain"/>
    <property type="match status" value="1"/>
</dbReference>
<evidence type="ECO:0000256" key="4">
    <source>
        <dbReference type="ARBA" id="ARBA00011981"/>
    </source>
</evidence>
<evidence type="ECO:0000256" key="31">
    <source>
        <dbReference type="ARBA" id="ARBA00049068"/>
    </source>
</evidence>
<comment type="subcellular location">
    <subcellularLocation>
        <location evidence="1">Cytoplasm</location>
    </subcellularLocation>
</comment>
<dbReference type="InterPro" id="IPR045010">
    <property type="entry name" value="MDR_fam"/>
</dbReference>
<evidence type="ECO:0000256" key="34">
    <source>
        <dbReference type="ARBA" id="ARBA00049368"/>
    </source>
</evidence>
<dbReference type="SUPFAM" id="SSF50129">
    <property type="entry name" value="GroES-like"/>
    <property type="match status" value="2"/>
</dbReference>
<dbReference type="EC" id="1.3.1.48" evidence="4"/>
<dbReference type="InterPro" id="IPR013149">
    <property type="entry name" value="ADH-like_C"/>
</dbReference>
<dbReference type="GO" id="GO:0032440">
    <property type="term" value="F:2-alkenal reductase [NAD(P)H] activity"/>
    <property type="evidence" value="ECO:0007669"/>
    <property type="project" value="UniProtKB-EC"/>
</dbReference>
<dbReference type="SUPFAM" id="SSF51735">
    <property type="entry name" value="NAD(P)-binding Rossmann-fold domains"/>
    <property type="match status" value="1"/>
</dbReference>
<keyword evidence="7" id="KW-0963">Cytoplasm</keyword>
<dbReference type="PANTHER" id="PTHR43205:SF7">
    <property type="entry name" value="PROSTAGLANDIN REDUCTASE 1"/>
    <property type="match status" value="1"/>
</dbReference>
<keyword evidence="11" id="KW-0521">NADP</keyword>
<evidence type="ECO:0000256" key="9">
    <source>
        <dbReference type="ARBA" id="ARBA00022553"/>
    </source>
</evidence>
<feature type="domain" description="Enoyl reductase (ER)" evidence="35">
    <location>
        <begin position="19"/>
        <end position="331"/>
    </location>
</feature>
<evidence type="ECO:0000256" key="10">
    <source>
        <dbReference type="ARBA" id="ARBA00022832"/>
    </source>
</evidence>
<evidence type="ECO:0000256" key="18">
    <source>
        <dbReference type="ARBA" id="ARBA00032297"/>
    </source>
</evidence>
<dbReference type="GO" id="GO:0006693">
    <property type="term" value="P:prostaglandin metabolic process"/>
    <property type="evidence" value="ECO:0007669"/>
    <property type="project" value="UniProtKB-KW"/>
</dbReference>
<evidence type="ECO:0000256" key="6">
    <source>
        <dbReference type="ARBA" id="ARBA00020651"/>
    </source>
</evidence>
<keyword evidence="14" id="KW-0443">Lipid metabolism</keyword>
<keyword evidence="9" id="KW-0597">Phosphoprotein</keyword>
<evidence type="ECO:0000256" key="1">
    <source>
        <dbReference type="ARBA" id="ARBA00004496"/>
    </source>
</evidence>
<keyword evidence="12" id="KW-0007">Acetylation</keyword>
<dbReference type="AlphaFoldDB" id="A0A1Q3FC97"/>
<dbReference type="Gene3D" id="3.90.180.10">
    <property type="entry name" value="Medium-chain alcohol dehydrogenases, catalytic domain"/>
    <property type="match status" value="1"/>
</dbReference>
<comment type="subunit">
    <text evidence="3">Monomer or homodimer.</text>
</comment>
<comment type="catalytic activity">
    <reaction evidence="26">
        <text>nonan-2-one + NADP(+) = (3E)-nonen-2-one + NADPH + H(+)</text>
        <dbReference type="Rhea" id="RHEA:50616"/>
        <dbReference type="ChEBI" id="CHEBI:15378"/>
        <dbReference type="ChEBI" id="CHEBI:57783"/>
        <dbReference type="ChEBI" id="CHEBI:58349"/>
        <dbReference type="ChEBI" id="CHEBI:77927"/>
        <dbReference type="ChEBI" id="CHEBI:133457"/>
    </reaction>
    <physiologicalReaction direction="right-to-left" evidence="26">
        <dbReference type="Rhea" id="RHEA:50618"/>
    </physiologicalReaction>
</comment>
<comment type="catalytic activity">
    <reaction evidence="23">
        <text>leukotriene B4 + NADP(+) = 12-oxo-leukotriene B4 + NADPH + H(+)</text>
        <dbReference type="Rhea" id="RHEA:50608"/>
        <dbReference type="ChEBI" id="CHEBI:15378"/>
        <dbReference type="ChEBI" id="CHEBI:57461"/>
        <dbReference type="ChEBI" id="CHEBI:57783"/>
        <dbReference type="ChEBI" id="CHEBI:58349"/>
        <dbReference type="ChEBI" id="CHEBI:133309"/>
    </reaction>
    <physiologicalReaction direction="left-to-right" evidence="23">
        <dbReference type="Rhea" id="RHEA:50609"/>
    </physiologicalReaction>
</comment>
<dbReference type="InterPro" id="IPR020843">
    <property type="entry name" value="ER"/>
</dbReference>
<organism evidence="36">
    <name type="scientific">Culex tarsalis</name>
    <name type="common">Encephalitis mosquito</name>
    <dbReference type="NCBI Taxonomy" id="7177"/>
    <lineage>
        <taxon>Eukaryota</taxon>
        <taxon>Metazoa</taxon>
        <taxon>Ecdysozoa</taxon>
        <taxon>Arthropoda</taxon>
        <taxon>Hexapoda</taxon>
        <taxon>Insecta</taxon>
        <taxon>Pterygota</taxon>
        <taxon>Neoptera</taxon>
        <taxon>Endopterygota</taxon>
        <taxon>Diptera</taxon>
        <taxon>Nematocera</taxon>
        <taxon>Culicoidea</taxon>
        <taxon>Culicidae</taxon>
        <taxon>Culicinae</taxon>
        <taxon>Culicini</taxon>
        <taxon>Culex</taxon>
        <taxon>Culex</taxon>
    </lineage>
</organism>
<dbReference type="InterPro" id="IPR041694">
    <property type="entry name" value="ADH_N_2"/>
</dbReference>
<comment type="catalytic activity">
    <reaction evidence="29">
        <text>20-hydroxy-leukotriene B4 + NADP(+) = 12-oxo-20-hydroxy-leukotriene B4 + NADPH + H(+)</text>
        <dbReference type="Rhea" id="RHEA:51208"/>
        <dbReference type="ChEBI" id="CHEBI:15378"/>
        <dbReference type="ChEBI" id="CHEBI:57460"/>
        <dbReference type="ChEBI" id="CHEBI:57783"/>
        <dbReference type="ChEBI" id="CHEBI:58349"/>
        <dbReference type="ChEBI" id="CHEBI:133346"/>
    </reaction>
    <physiologicalReaction direction="left-to-right" evidence="29">
        <dbReference type="Rhea" id="RHEA:51209"/>
    </physiologicalReaction>
</comment>
<dbReference type="GO" id="GO:0047522">
    <property type="term" value="F:15-oxoprostaglandin 13-reductase [NAD(P)+] activity"/>
    <property type="evidence" value="ECO:0007669"/>
    <property type="project" value="UniProtKB-EC"/>
</dbReference>
<evidence type="ECO:0000256" key="19">
    <source>
        <dbReference type="ARBA" id="ARBA00033119"/>
    </source>
</evidence>
<comment type="catalytic activity">
    <reaction evidence="21">
        <text>decanal + NADP(+) = (2E)-decenal + NADPH + H(+)</text>
        <dbReference type="Rhea" id="RHEA:50612"/>
        <dbReference type="ChEBI" id="CHEBI:15378"/>
        <dbReference type="ChEBI" id="CHEBI:31457"/>
        <dbReference type="ChEBI" id="CHEBI:57783"/>
        <dbReference type="ChEBI" id="CHEBI:58349"/>
        <dbReference type="ChEBI" id="CHEBI:133455"/>
    </reaction>
    <physiologicalReaction direction="right-to-left" evidence="21">
        <dbReference type="Rhea" id="RHEA:50614"/>
    </physiologicalReaction>
</comment>
<evidence type="ECO:0000256" key="21">
    <source>
        <dbReference type="ARBA" id="ARBA00047617"/>
    </source>
</evidence>
<comment type="catalytic activity">
    <reaction evidence="30">
        <text>6-trans-leukotriene B4 + NADP(+) = 12-oxo-(5S)-hydroxy-(6E,8E,10E,14Z)-eicosatetraenoate + NADPH + H(+)</text>
        <dbReference type="Rhea" id="RHEA:51204"/>
        <dbReference type="ChEBI" id="CHEBI:15378"/>
        <dbReference type="ChEBI" id="CHEBI:57783"/>
        <dbReference type="ChEBI" id="CHEBI:58349"/>
        <dbReference type="ChEBI" id="CHEBI:90723"/>
        <dbReference type="ChEBI" id="CHEBI:133974"/>
    </reaction>
    <physiologicalReaction direction="left-to-right" evidence="30">
        <dbReference type="Rhea" id="RHEA:51205"/>
    </physiologicalReaction>
</comment>
<evidence type="ECO:0000256" key="8">
    <source>
        <dbReference type="ARBA" id="ARBA00022501"/>
    </source>
</evidence>
<evidence type="ECO:0000313" key="36">
    <source>
        <dbReference type="EMBL" id="JAV25211.1"/>
    </source>
</evidence>
<proteinExistence type="inferred from homology"/>
<keyword evidence="10" id="KW-0276">Fatty acid metabolism</keyword>
<reference evidence="36" key="1">
    <citation type="submission" date="2017-01" db="EMBL/GenBank/DDBJ databases">
        <title>A deep insight into the sialotranscriptome of adult male and female Cluex tarsalis mosquitoes.</title>
        <authorList>
            <person name="Ribeiro J.M."/>
            <person name="Moreira F."/>
            <person name="Bernard K.A."/>
            <person name="Calvo E."/>
        </authorList>
    </citation>
    <scope>NUCLEOTIDE SEQUENCE</scope>
    <source>
        <strain evidence="36">Kern County</strain>
        <tissue evidence="36">Salivary glands</tissue>
    </source>
</reference>
<accession>A0A1Q3FC97</accession>
<comment type="catalytic activity">
    <reaction evidence="22">
        <text>pentan-2-one + NADP(+) = (E)-pent-3-en-2-one + NADPH + H(+)</text>
        <dbReference type="Rhea" id="RHEA:50788"/>
        <dbReference type="ChEBI" id="CHEBI:15378"/>
        <dbReference type="ChEBI" id="CHEBI:16472"/>
        <dbReference type="ChEBI" id="CHEBI:57783"/>
        <dbReference type="ChEBI" id="CHEBI:58349"/>
        <dbReference type="ChEBI" id="CHEBI:145276"/>
    </reaction>
    <physiologicalReaction direction="right-to-left" evidence="22">
        <dbReference type="Rhea" id="RHEA:50790"/>
    </physiologicalReaction>
</comment>
<evidence type="ECO:0000256" key="7">
    <source>
        <dbReference type="ARBA" id="ARBA00022490"/>
    </source>
</evidence>
<comment type="catalytic activity">
    <reaction evidence="31">
        <text>(5S,12S)-dihydroxy-(6E,10E,12E,14Z)-eicosatetraenoate + NADP(+) = 12-oxo-(5S)-hydroxy-(6E,8E,10E,14Z)-eicosatetraenoate + NADPH + H(+)</text>
        <dbReference type="Rhea" id="RHEA:51212"/>
        <dbReference type="ChEBI" id="CHEBI:15378"/>
        <dbReference type="ChEBI" id="CHEBI:57783"/>
        <dbReference type="ChEBI" id="CHEBI:58349"/>
        <dbReference type="ChEBI" id="CHEBI:133974"/>
        <dbReference type="ChEBI" id="CHEBI:133975"/>
    </reaction>
    <physiologicalReaction direction="left-to-right" evidence="31">
        <dbReference type="Rhea" id="RHEA:51213"/>
    </physiologicalReaction>
</comment>
<evidence type="ECO:0000256" key="25">
    <source>
        <dbReference type="ARBA" id="ARBA00047903"/>
    </source>
</evidence>
<evidence type="ECO:0000256" key="2">
    <source>
        <dbReference type="ARBA" id="ARBA00010460"/>
    </source>
</evidence>
<evidence type="ECO:0000256" key="28">
    <source>
        <dbReference type="ARBA" id="ARBA00048387"/>
    </source>
</evidence>
<comment type="catalytic activity">
    <reaction evidence="27">
        <text>13,14-dihydro-15-oxo-PGF2alpha + NADP(+) = 15-oxoprostaglandin F2alpha + NADPH + H(+)</text>
        <dbReference type="Rhea" id="RHEA:50588"/>
        <dbReference type="ChEBI" id="CHEBI:15378"/>
        <dbReference type="ChEBI" id="CHEBI:57783"/>
        <dbReference type="ChEBI" id="CHEBI:58349"/>
        <dbReference type="ChEBI" id="CHEBI:133374"/>
        <dbReference type="ChEBI" id="CHEBI:133409"/>
    </reaction>
    <physiologicalReaction direction="right-to-left" evidence="27">
        <dbReference type="Rhea" id="RHEA:50590"/>
    </physiologicalReaction>
</comment>
<dbReference type="SMART" id="SM00829">
    <property type="entry name" value="PKS_ER"/>
    <property type="match status" value="1"/>
</dbReference>
<evidence type="ECO:0000256" key="20">
    <source>
        <dbReference type="ARBA" id="ARBA00047461"/>
    </source>
</evidence>
<keyword evidence="8" id="KW-0644">Prostaglandin metabolism</keyword>
<keyword evidence="13" id="KW-0560">Oxidoreductase</keyword>
<dbReference type="FunFam" id="3.40.50.720:FF:000121">
    <property type="entry name" value="Prostaglandin reductase 2"/>
    <property type="match status" value="1"/>
</dbReference>
<evidence type="ECO:0000256" key="3">
    <source>
        <dbReference type="ARBA" id="ARBA00011852"/>
    </source>
</evidence>
<dbReference type="EC" id="1.3.1.74" evidence="5"/>
<evidence type="ECO:0000256" key="15">
    <source>
        <dbReference type="ARBA" id="ARBA00023278"/>
    </source>
</evidence>
<dbReference type="InterPro" id="IPR011032">
    <property type="entry name" value="GroES-like_sf"/>
</dbReference>
<comment type="catalytic activity">
    <reaction evidence="28">
        <text>4-hydroxynonanal + NADP(+) = (E)-4-hydroxynon-2-enal + NADPH + H(+)</text>
        <dbReference type="Rhea" id="RHEA:64736"/>
        <dbReference type="ChEBI" id="CHEBI:15378"/>
        <dbReference type="ChEBI" id="CHEBI:57783"/>
        <dbReference type="ChEBI" id="CHEBI:58349"/>
        <dbReference type="ChEBI" id="CHEBI:58968"/>
        <dbReference type="ChEBI" id="CHEBI:156112"/>
    </reaction>
    <physiologicalReaction direction="right-to-left" evidence="28">
        <dbReference type="Rhea" id="RHEA:64738"/>
    </physiologicalReaction>
</comment>
<comment type="catalytic activity">
    <reaction evidence="20">
        <text>octanal + NADP(+) = (2E)-octenal + NADPH + H(+)</text>
        <dbReference type="Rhea" id="RHEA:50780"/>
        <dbReference type="ChEBI" id="CHEBI:15378"/>
        <dbReference type="ChEBI" id="CHEBI:17935"/>
        <dbReference type="ChEBI" id="CHEBI:57783"/>
        <dbReference type="ChEBI" id="CHEBI:58349"/>
        <dbReference type="ChEBI" id="CHEBI:61748"/>
    </reaction>
    <physiologicalReaction direction="right-to-left" evidence="20">
        <dbReference type="Rhea" id="RHEA:50782"/>
    </physiologicalReaction>
</comment>
<comment type="catalytic activity">
    <reaction evidence="32">
        <text>13,14-dihydro-15-oxo-prostaglandin E1 + NADP(+) = 15-oxoprostaglandin E1 + NADPH + H(+)</text>
        <dbReference type="Rhea" id="RHEA:50584"/>
        <dbReference type="ChEBI" id="CHEBI:15378"/>
        <dbReference type="ChEBI" id="CHEBI:57401"/>
        <dbReference type="ChEBI" id="CHEBI:57783"/>
        <dbReference type="ChEBI" id="CHEBI:58349"/>
        <dbReference type="ChEBI" id="CHEBI:133408"/>
    </reaction>
    <physiologicalReaction direction="right-to-left" evidence="32">
        <dbReference type="Rhea" id="RHEA:50586"/>
    </physiologicalReaction>
</comment>
<comment type="catalytic activity">
    <reaction evidence="34">
        <text>hexanal + NADP(+) = (E)-hex-2-enal + NADPH + H(+)</text>
        <dbReference type="Rhea" id="RHEA:50776"/>
        <dbReference type="ChEBI" id="CHEBI:15378"/>
        <dbReference type="ChEBI" id="CHEBI:28913"/>
        <dbReference type="ChEBI" id="CHEBI:57783"/>
        <dbReference type="ChEBI" id="CHEBI:58349"/>
        <dbReference type="ChEBI" id="CHEBI:88528"/>
    </reaction>
    <physiologicalReaction direction="right-to-left" evidence="34">
        <dbReference type="Rhea" id="RHEA:50778"/>
    </physiologicalReaction>
</comment>
<evidence type="ECO:0000256" key="14">
    <source>
        <dbReference type="ARBA" id="ARBA00023098"/>
    </source>
</evidence>
<evidence type="ECO:0000256" key="26">
    <source>
        <dbReference type="ARBA" id="ARBA00048066"/>
    </source>
</evidence>
<protein>
    <recommendedName>
        <fullName evidence="6">Prostaglandin reductase 1</fullName>
        <ecNumber evidence="4">1.3.1.48</ecNumber>
        <ecNumber evidence="5">1.3.1.74</ecNumber>
    </recommendedName>
    <alternativeName>
        <fullName evidence="19">15-oxoprostaglandin 13-reductase</fullName>
    </alternativeName>
    <alternativeName>
        <fullName evidence="17">Dithiolethione-inducible gene 1 protein</fullName>
    </alternativeName>
    <alternativeName>
        <fullName evidence="16">Leukotriene B4 12-hydroxydehydrogenase</fullName>
    </alternativeName>
    <alternativeName>
        <fullName evidence="18">NAD(P)H-dependent alkenal/one oxidoreductase</fullName>
    </alternativeName>
</protein>
<comment type="catalytic activity">
    <reaction evidence="25">
        <text>dodecanal + NADP(+) = (2E)-dodecenal + NADPH + H(+)</text>
        <dbReference type="Rhea" id="RHEA:50784"/>
        <dbReference type="ChEBI" id="CHEBI:15378"/>
        <dbReference type="ChEBI" id="CHEBI:27836"/>
        <dbReference type="ChEBI" id="CHEBI:57783"/>
        <dbReference type="ChEBI" id="CHEBI:58349"/>
        <dbReference type="ChEBI" id="CHEBI:133741"/>
    </reaction>
    <physiologicalReaction direction="right-to-left" evidence="25">
        <dbReference type="Rhea" id="RHEA:50786"/>
    </physiologicalReaction>
</comment>
<dbReference type="Pfam" id="PF00107">
    <property type="entry name" value="ADH_zinc_N"/>
    <property type="match status" value="1"/>
</dbReference>